<dbReference type="EMBL" id="JAVDQD010000014">
    <property type="protein sequence ID" value="MDR6241968.1"/>
    <property type="molecule type" value="Genomic_DNA"/>
</dbReference>
<proteinExistence type="predicted"/>
<gene>
    <name evidence="1" type="ORF">HNQ88_005055</name>
</gene>
<comment type="caution">
    <text evidence="1">The sequence shown here is derived from an EMBL/GenBank/DDBJ whole genome shotgun (WGS) entry which is preliminary data.</text>
</comment>
<reference evidence="1" key="1">
    <citation type="submission" date="2023-07" db="EMBL/GenBank/DDBJ databases">
        <title>Genomic Encyclopedia of Type Strains, Phase IV (KMG-IV): sequencing the most valuable type-strain genomes for metagenomic binning, comparative biology and taxonomic classification.</title>
        <authorList>
            <person name="Goeker M."/>
        </authorList>
    </citation>
    <scope>NUCLEOTIDE SEQUENCE</scope>
    <source>
        <strain evidence="1">DSM 26174</strain>
    </source>
</reference>
<sequence>MELNNITFNKTIGGLGRTLPGQDHVSGMLFWLDSKGSKTKEDTPIAIKSVEELERLGIEKQKRFEGDSGFDENVDEKDDQTIWYHVEQFFGMNPGATLWVEIKTTADSSSVESLQQSANGAIRQIGIYDEVSSNTEPFIGDLQNKATNLADKNQPVSVLYQNVNYVVPKEENTSLLREGKAKYISVLIGQDANARKIKEKIGCIGVALGALSSAAVHENIGWVQKFNLGGHISNPEILIKENADPDPDEFQAIKTMSKTDKSNLNSTGFIFPLQHIGDPGVYFNDSHTCIDSLDDYAYIENNRTIEKAIREIRSNLLPQLNSPFDIDSETGRMTQDAAKHFENLCKQPLERMVNQGELSEFGVKVDPLQVISDSHIEVVMKLVPRGTARSIKVNIGFTARV</sequence>
<dbReference type="Proteomes" id="UP001185092">
    <property type="component" value="Unassembled WGS sequence"/>
</dbReference>
<keyword evidence="2" id="KW-1185">Reference proteome</keyword>
<evidence type="ECO:0000313" key="1">
    <source>
        <dbReference type="EMBL" id="MDR6241968.1"/>
    </source>
</evidence>
<dbReference type="AlphaFoldDB" id="A0AAE3XSJ3"/>
<accession>A0AAE3XSJ3</accession>
<evidence type="ECO:0008006" key="3">
    <source>
        <dbReference type="Google" id="ProtNLM"/>
    </source>
</evidence>
<dbReference type="InterPro" id="IPR019694">
    <property type="entry name" value="Phage_HP1_Orf23"/>
</dbReference>
<protein>
    <recommendedName>
        <fullName evidence="3">DUF2586 family protein</fullName>
    </recommendedName>
</protein>
<organism evidence="1 2">
    <name type="scientific">Aureibacter tunicatorum</name>
    <dbReference type="NCBI Taxonomy" id="866807"/>
    <lineage>
        <taxon>Bacteria</taxon>
        <taxon>Pseudomonadati</taxon>
        <taxon>Bacteroidota</taxon>
        <taxon>Cytophagia</taxon>
        <taxon>Cytophagales</taxon>
        <taxon>Persicobacteraceae</taxon>
        <taxon>Aureibacter</taxon>
    </lineage>
</organism>
<dbReference type="Pfam" id="PF10758">
    <property type="entry name" value="DUF2586"/>
    <property type="match status" value="1"/>
</dbReference>
<name>A0AAE3XSJ3_9BACT</name>
<evidence type="ECO:0000313" key="2">
    <source>
        <dbReference type="Proteomes" id="UP001185092"/>
    </source>
</evidence>
<dbReference type="RefSeq" id="WP_309943198.1">
    <property type="nucleotide sequence ID" value="NZ_AP025311.1"/>
</dbReference>